<gene>
    <name evidence="1" type="primary">ORF30662</name>
</gene>
<accession>A0A0B6YN15</accession>
<evidence type="ECO:0000313" key="1">
    <source>
        <dbReference type="EMBL" id="CEK57624.1"/>
    </source>
</evidence>
<dbReference type="EMBL" id="HACG01010759">
    <property type="protein sequence ID" value="CEK57624.1"/>
    <property type="molecule type" value="Transcribed_RNA"/>
</dbReference>
<organism evidence="1">
    <name type="scientific">Arion vulgaris</name>
    <dbReference type="NCBI Taxonomy" id="1028688"/>
    <lineage>
        <taxon>Eukaryota</taxon>
        <taxon>Metazoa</taxon>
        <taxon>Spiralia</taxon>
        <taxon>Lophotrochozoa</taxon>
        <taxon>Mollusca</taxon>
        <taxon>Gastropoda</taxon>
        <taxon>Heterobranchia</taxon>
        <taxon>Euthyneura</taxon>
        <taxon>Panpulmonata</taxon>
        <taxon>Eupulmonata</taxon>
        <taxon>Stylommatophora</taxon>
        <taxon>Helicina</taxon>
        <taxon>Arionoidea</taxon>
        <taxon>Arionidae</taxon>
        <taxon>Arion</taxon>
    </lineage>
</organism>
<proteinExistence type="predicted"/>
<name>A0A0B6YN15_9EUPU</name>
<sequence>MAGEVPLAVSTFSEKIAQHPWTTAENLQRWLLDLDLQKVMYVKREHVYLQQLW</sequence>
<dbReference type="AlphaFoldDB" id="A0A0B6YN15"/>
<protein>
    <submittedName>
        <fullName evidence="1">Uncharacterized protein</fullName>
    </submittedName>
</protein>
<reference evidence="1" key="1">
    <citation type="submission" date="2014-12" db="EMBL/GenBank/DDBJ databases">
        <title>Insight into the proteome of Arion vulgaris.</title>
        <authorList>
            <person name="Aradska J."/>
            <person name="Bulat T."/>
            <person name="Smidak R."/>
            <person name="Sarate P."/>
            <person name="Gangsoo J."/>
            <person name="Sialana F."/>
            <person name="Bilban M."/>
            <person name="Lubec G."/>
        </authorList>
    </citation>
    <scope>NUCLEOTIDE SEQUENCE</scope>
    <source>
        <tissue evidence="1">Skin</tissue>
    </source>
</reference>